<dbReference type="OrthoDB" id="1002020at2759"/>
<protein>
    <submittedName>
        <fullName evidence="2">Uncharacterized protein</fullName>
    </submittedName>
</protein>
<gene>
    <name evidence="2" type="ORF">CFOL_v3_26864</name>
</gene>
<evidence type="ECO:0000256" key="1">
    <source>
        <dbReference type="SAM" id="MobiDB-lite"/>
    </source>
</evidence>
<evidence type="ECO:0000313" key="2">
    <source>
        <dbReference type="EMBL" id="GAV83417.1"/>
    </source>
</evidence>
<feature type="region of interest" description="Disordered" evidence="1">
    <location>
        <begin position="1"/>
        <end position="44"/>
    </location>
</feature>
<dbReference type="AlphaFoldDB" id="A0A1Q3CT61"/>
<reference evidence="3" key="1">
    <citation type="submission" date="2016-04" db="EMBL/GenBank/DDBJ databases">
        <title>Cephalotus genome sequencing.</title>
        <authorList>
            <person name="Fukushima K."/>
            <person name="Hasebe M."/>
            <person name="Fang X."/>
        </authorList>
    </citation>
    <scope>NUCLEOTIDE SEQUENCE [LARGE SCALE GENOMIC DNA]</scope>
    <source>
        <strain evidence="3">cv. St1</strain>
    </source>
</reference>
<sequence>MATNESRSKEPPTSTMEIDDETAPEHDYPLEPATKTDQGKEQKANYTSNAWDHYTRIEAFSIGGRMLDALRTSLTPRMVGARICSQNRLRSAPCLVEIKENFEDLQRLENDLKDILSLGLADLIIDD</sequence>
<comment type="caution">
    <text evidence="2">The sequence shown here is derived from an EMBL/GenBank/DDBJ whole genome shotgun (WGS) entry which is preliminary data.</text>
</comment>
<accession>A0A1Q3CT61</accession>
<dbReference type="InParanoid" id="A0A1Q3CT61"/>
<dbReference type="Proteomes" id="UP000187406">
    <property type="component" value="Unassembled WGS sequence"/>
</dbReference>
<proteinExistence type="predicted"/>
<name>A0A1Q3CT61_CEPFO</name>
<keyword evidence="3" id="KW-1185">Reference proteome</keyword>
<dbReference type="EMBL" id="BDDD01002880">
    <property type="protein sequence ID" value="GAV83417.1"/>
    <property type="molecule type" value="Genomic_DNA"/>
</dbReference>
<feature type="compositionally biased region" description="Basic and acidic residues" evidence="1">
    <location>
        <begin position="1"/>
        <end position="10"/>
    </location>
</feature>
<evidence type="ECO:0000313" key="3">
    <source>
        <dbReference type="Proteomes" id="UP000187406"/>
    </source>
</evidence>
<organism evidence="2 3">
    <name type="scientific">Cephalotus follicularis</name>
    <name type="common">Albany pitcher plant</name>
    <dbReference type="NCBI Taxonomy" id="3775"/>
    <lineage>
        <taxon>Eukaryota</taxon>
        <taxon>Viridiplantae</taxon>
        <taxon>Streptophyta</taxon>
        <taxon>Embryophyta</taxon>
        <taxon>Tracheophyta</taxon>
        <taxon>Spermatophyta</taxon>
        <taxon>Magnoliopsida</taxon>
        <taxon>eudicotyledons</taxon>
        <taxon>Gunneridae</taxon>
        <taxon>Pentapetalae</taxon>
        <taxon>rosids</taxon>
        <taxon>fabids</taxon>
        <taxon>Oxalidales</taxon>
        <taxon>Cephalotaceae</taxon>
        <taxon>Cephalotus</taxon>
    </lineage>
</organism>